<protein>
    <submittedName>
        <fullName evidence="2">DUF1735 domain-containing protein</fullName>
    </submittedName>
</protein>
<dbReference type="Proteomes" id="UP001549749">
    <property type="component" value="Unassembled WGS sequence"/>
</dbReference>
<sequence length="464" mass="50347">MQARFTWLWRVLIIAAGLTIPACVKNDNFLEPYRFIAYVDPVNGVGGYNTLSTNMLVLRDTILPGTAMSFAAKLFAAYDKEVTLTAKIETSLIGEYDRLAQSPGPSPALPDGAFGFANAGVTIPAGATTSADSIKLVLLDASRLDLTGSDITYTIPVRLNTTLPGGLSPEDTLRQTIFFRVTFTKVSSAIPSQGDSIQYIQFIRQSDGTLLEHVTGFGASINTAATIPLQIGISLAPSLVEKFNAANHTSYTALPPAFFSLAQSSVTIPPGGMNSALDSFRILFSGMPQPGKYLLPLQMKDEGAVIPGANKAVYVAVETVPEIIYARTNWRIVAVSADNYHLIDNLLDGKYYTNWLSALPEGYGLPPQWFTIDMGQVNLIRGIMIRYSPYETGWQPRQAKVYTSMDNQTWDTGQTIDIPMAAVPERNMMVHLPASVSGRYIKFEVTAVQGAPPTGVSMIEFAAF</sequence>
<dbReference type="RefSeq" id="WP_354659512.1">
    <property type="nucleotide sequence ID" value="NZ_JBEXAC010000001.1"/>
</dbReference>
<dbReference type="Gene3D" id="2.60.120.260">
    <property type="entry name" value="Galactose-binding domain-like"/>
    <property type="match status" value="1"/>
</dbReference>
<dbReference type="PROSITE" id="PS50022">
    <property type="entry name" value="FA58C_3"/>
    <property type="match status" value="1"/>
</dbReference>
<evidence type="ECO:0000313" key="3">
    <source>
        <dbReference type="Proteomes" id="UP001549749"/>
    </source>
</evidence>
<dbReference type="Pfam" id="PF00754">
    <property type="entry name" value="F5_F8_type_C"/>
    <property type="match status" value="1"/>
</dbReference>
<dbReference type="Pfam" id="PF08522">
    <property type="entry name" value="BT_3987-like_N"/>
    <property type="match status" value="2"/>
</dbReference>
<organism evidence="2 3">
    <name type="scientific">Chitinophaga defluvii</name>
    <dbReference type="NCBI Taxonomy" id="3163343"/>
    <lineage>
        <taxon>Bacteria</taxon>
        <taxon>Pseudomonadati</taxon>
        <taxon>Bacteroidota</taxon>
        <taxon>Chitinophagia</taxon>
        <taxon>Chitinophagales</taxon>
        <taxon>Chitinophagaceae</taxon>
        <taxon>Chitinophaga</taxon>
    </lineage>
</organism>
<dbReference type="InterPro" id="IPR000421">
    <property type="entry name" value="FA58C"/>
</dbReference>
<feature type="domain" description="F5/8 type C" evidence="1">
    <location>
        <begin position="312"/>
        <end position="464"/>
    </location>
</feature>
<name>A0ABV2T1G4_9BACT</name>
<dbReference type="SUPFAM" id="SSF49785">
    <property type="entry name" value="Galactose-binding domain-like"/>
    <property type="match status" value="1"/>
</dbReference>
<accession>A0ABV2T1G4</accession>
<reference evidence="2 3" key="1">
    <citation type="submission" date="2024-06" db="EMBL/GenBank/DDBJ databases">
        <title>Chitinophaga defluvii sp. nov., isolated from municipal sewage.</title>
        <authorList>
            <person name="Zhang L."/>
        </authorList>
    </citation>
    <scope>NUCLEOTIDE SEQUENCE [LARGE SCALE GENOMIC DNA]</scope>
    <source>
        <strain evidence="2 3">H8</strain>
    </source>
</reference>
<gene>
    <name evidence="2" type="ORF">ABR189_05810</name>
</gene>
<keyword evidence="3" id="KW-1185">Reference proteome</keyword>
<comment type="caution">
    <text evidence="2">The sequence shown here is derived from an EMBL/GenBank/DDBJ whole genome shotgun (WGS) entry which is preliminary data.</text>
</comment>
<dbReference type="InterPro" id="IPR013728">
    <property type="entry name" value="BT_3987-like_N"/>
</dbReference>
<evidence type="ECO:0000313" key="2">
    <source>
        <dbReference type="EMBL" id="MET6996871.1"/>
    </source>
</evidence>
<dbReference type="EMBL" id="JBEXAC010000001">
    <property type="protein sequence ID" value="MET6996871.1"/>
    <property type="molecule type" value="Genomic_DNA"/>
</dbReference>
<evidence type="ECO:0000259" key="1">
    <source>
        <dbReference type="PROSITE" id="PS50022"/>
    </source>
</evidence>
<dbReference type="Gene3D" id="2.60.40.1740">
    <property type="entry name" value="hypothetical protein (bacova_03559)"/>
    <property type="match status" value="1"/>
</dbReference>
<proteinExistence type="predicted"/>
<dbReference type="InterPro" id="IPR008979">
    <property type="entry name" value="Galactose-bd-like_sf"/>
</dbReference>